<feature type="compositionally biased region" description="Basic and acidic residues" evidence="8">
    <location>
        <begin position="184"/>
        <end position="202"/>
    </location>
</feature>
<feature type="domain" description="Cyclin-like" evidence="9">
    <location>
        <begin position="269"/>
        <end position="353"/>
    </location>
</feature>
<dbReference type="AlphaFoldDB" id="A0A7J6FP63"/>
<feature type="compositionally biased region" description="Low complexity" evidence="8">
    <location>
        <begin position="62"/>
        <end position="74"/>
    </location>
</feature>
<dbReference type="PANTHER" id="PTHR10177">
    <property type="entry name" value="CYCLINS"/>
    <property type="match status" value="1"/>
</dbReference>
<dbReference type="GO" id="GO:0051301">
    <property type="term" value="P:cell division"/>
    <property type="evidence" value="ECO:0007669"/>
    <property type="project" value="UniProtKB-KW"/>
</dbReference>
<comment type="similarity">
    <text evidence="1">Belongs to the cyclin family. Cyclin AB subfamily.</text>
</comment>
<evidence type="ECO:0000313" key="11">
    <source>
        <dbReference type="EMBL" id="KAF4372432.1"/>
    </source>
</evidence>
<dbReference type="SMART" id="SM01332">
    <property type="entry name" value="Cyclin_C"/>
    <property type="match status" value="1"/>
</dbReference>
<gene>
    <name evidence="11" type="ORF">F8388_027105</name>
</gene>
<feature type="domain" description="Cyclin-like" evidence="9">
    <location>
        <begin position="366"/>
        <end position="454"/>
    </location>
</feature>
<evidence type="ECO:0000259" key="9">
    <source>
        <dbReference type="SMART" id="SM00385"/>
    </source>
</evidence>
<evidence type="ECO:0000256" key="1">
    <source>
        <dbReference type="ARBA" id="ARBA00006955"/>
    </source>
</evidence>
<protein>
    <recommendedName>
        <fullName evidence="6">B-like cyclin</fullName>
    </recommendedName>
</protein>
<dbReference type="InterPro" id="IPR039361">
    <property type="entry name" value="Cyclin"/>
</dbReference>
<keyword evidence="4 7" id="KW-0195">Cyclin</keyword>
<dbReference type="InterPro" id="IPR013763">
    <property type="entry name" value="Cyclin-like_dom"/>
</dbReference>
<evidence type="ECO:0000313" key="12">
    <source>
        <dbReference type="Proteomes" id="UP000525078"/>
    </source>
</evidence>
<dbReference type="Pfam" id="PF02984">
    <property type="entry name" value="Cyclin_C"/>
    <property type="match status" value="1"/>
</dbReference>
<feature type="region of interest" description="Disordered" evidence="8">
    <location>
        <begin position="45"/>
        <end position="75"/>
    </location>
</feature>
<dbReference type="EMBL" id="JAATIP010000105">
    <property type="protein sequence ID" value="KAF4372432.1"/>
    <property type="molecule type" value="Genomic_DNA"/>
</dbReference>
<proteinExistence type="inferred from homology"/>
<organism evidence="11 12">
    <name type="scientific">Cannabis sativa</name>
    <name type="common">Hemp</name>
    <name type="synonym">Marijuana</name>
    <dbReference type="NCBI Taxonomy" id="3483"/>
    <lineage>
        <taxon>Eukaryota</taxon>
        <taxon>Viridiplantae</taxon>
        <taxon>Streptophyta</taxon>
        <taxon>Embryophyta</taxon>
        <taxon>Tracheophyta</taxon>
        <taxon>Spermatophyta</taxon>
        <taxon>Magnoliopsida</taxon>
        <taxon>eudicotyledons</taxon>
        <taxon>Gunneridae</taxon>
        <taxon>Pentapetalae</taxon>
        <taxon>rosids</taxon>
        <taxon>fabids</taxon>
        <taxon>Rosales</taxon>
        <taxon>Cannabaceae</taxon>
        <taxon>Cannabis</taxon>
    </lineage>
</organism>
<dbReference type="GO" id="GO:0044772">
    <property type="term" value="P:mitotic cell cycle phase transition"/>
    <property type="evidence" value="ECO:0007669"/>
    <property type="project" value="InterPro"/>
</dbReference>
<dbReference type="InterPro" id="IPR004367">
    <property type="entry name" value="Cyclin_C-dom"/>
</dbReference>
<evidence type="ECO:0000256" key="8">
    <source>
        <dbReference type="SAM" id="MobiDB-lite"/>
    </source>
</evidence>
<dbReference type="GO" id="GO:0016538">
    <property type="term" value="F:cyclin-dependent protein serine/threonine kinase regulator activity"/>
    <property type="evidence" value="ECO:0007669"/>
    <property type="project" value="InterPro"/>
</dbReference>
<dbReference type="FunFam" id="1.10.472.10:FF:000013">
    <property type="entry name" value="Cyclin A1"/>
    <property type="match status" value="1"/>
</dbReference>
<evidence type="ECO:0000256" key="3">
    <source>
        <dbReference type="ARBA" id="ARBA00022618"/>
    </source>
</evidence>
<reference evidence="11 12" key="1">
    <citation type="journal article" date="2020" name="bioRxiv">
        <title>Sequence and annotation of 42 cannabis genomes reveals extensive copy number variation in cannabinoid synthesis and pathogen resistance genes.</title>
        <authorList>
            <person name="Mckernan K.J."/>
            <person name="Helbert Y."/>
            <person name="Kane L.T."/>
            <person name="Ebling H."/>
            <person name="Zhang L."/>
            <person name="Liu B."/>
            <person name="Eaton Z."/>
            <person name="Mclaughlin S."/>
            <person name="Kingan S."/>
            <person name="Baybayan P."/>
            <person name="Concepcion G."/>
            <person name="Jordan M."/>
            <person name="Riva A."/>
            <person name="Barbazuk W."/>
            <person name="Harkins T."/>
        </authorList>
    </citation>
    <scope>NUCLEOTIDE SEQUENCE [LARGE SCALE GENOMIC DNA]</scope>
    <source>
        <strain evidence="12">cv. Jamaican Lion 4</strain>
        <tissue evidence="11">Leaf</tissue>
    </source>
</reference>
<evidence type="ECO:0000256" key="2">
    <source>
        <dbReference type="ARBA" id="ARBA00011177"/>
    </source>
</evidence>
<dbReference type="InterPro" id="IPR048258">
    <property type="entry name" value="Cyclins_cyclin-box"/>
</dbReference>
<dbReference type="SUPFAM" id="SSF47954">
    <property type="entry name" value="Cyclin-like"/>
    <property type="match status" value="2"/>
</dbReference>
<sequence length="492" mass="56436">MEDLELRRGEFQMKRGSLVNTKAREFPGRITRSRTAALVVSGQLPPSKAPIKQTKKRASPTNLNMDENNNNVDNPHLQCKKKKRVMLQDVTNVFCDRNFFNKTKIQAKNDNPAKRGQAKVNKVTPSVSTDILSLRADLKDNTEFKTEGVVSSEILTESMPHWFTSSNGFGKHEDLFGSQTSELTSEHESPSKEEDKDEKHYSVENFTTSIKPDIVDVDANNKDPQLCSTYAPDIYDNLRVSELSQRPCSNFMDTTQQDITRCMRGILVDWLVEVSVEYKLEPDTLYLTVYLIDRYLSENYIERQRLQLIGITCMLISSKYEEVCAPRIEDFCFITDNTYTREEVLEMEIQVLKYFKFQLFAPTAKTFLRRFLRAAQASYKNPSLELEYLASYLTELTLIDYGFLSFLPSVIAASAIFLSRWTLDQTSHPWNPTLEHYTSYKASDLKTAVVALQSLQRNSNGCPLSATRTKYRQEEYKSIAVLSSPELLETLF</sequence>
<dbReference type="CDD" id="cd20506">
    <property type="entry name" value="CYCLIN_AtCycA-like_rpt2"/>
    <property type="match status" value="1"/>
</dbReference>
<evidence type="ECO:0000259" key="10">
    <source>
        <dbReference type="SMART" id="SM01332"/>
    </source>
</evidence>
<feature type="region of interest" description="Disordered" evidence="8">
    <location>
        <begin position="174"/>
        <end position="203"/>
    </location>
</feature>
<dbReference type="InterPro" id="IPR006671">
    <property type="entry name" value="Cyclin_N"/>
</dbReference>
<dbReference type="PIRSF" id="PIRSF001771">
    <property type="entry name" value="Cyclin_A_B_D_E"/>
    <property type="match status" value="1"/>
</dbReference>
<keyword evidence="5" id="KW-0131">Cell cycle</keyword>
<evidence type="ECO:0000256" key="7">
    <source>
        <dbReference type="RuleBase" id="RU000383"/>
    </source>
</evidence>
<evidence type="ECO:0000256" key="5">
    <source>
        <dbReference type="ARBA" id="ARBA00023306"/>
    </source>
</evidence>
<comment type="caution">
    <text evidence="11">The sequence shown here is derived from an EMBL/GenBank/DDBJ whole genome shotgun (WGS) entry which is preliminary data.</text>
</comment>
<dbReference type="Pfam" id="PF00134">
    <property type="entry name" value="Cyclin_N"/>
    <property type="match status" value="1"/>
</dbReference>
<comment type="subunit">
    <text evidence="2">Interacts with the CDC2 protein kinase to form a serine/threonine kinase holoenzyme complex also known as maturation promoting factor (MPF). The cyclin subunit imparts substrate specificity to the complex.</text>
</comment>
<keyword evidence="3" id="KW-0132">Cell division</keyword>
<accession>A0A7J6FP63</accession>
<dbReference type="Proteomes" id="UP000525078">
    <property type="component" value="Unassembled WGS sequence"/>
</dbReference>
<evidence type="ECO:0000256" key="4">
    <source>
        <dbReference type="ARBA" id="ARBA00023127"/>
    </source>
</evidence>
<dbReference type="Gene3D" id="1.10.472.10">
    <property type="entry name" value="Cyclin-like"/>
    <property type="match status" value="2"/>
</dbReference>
<dbReference type="PROSITE" id="PS00292">
    <property type="entry name" value="CYCLINS"/>
    <property type="match status" value="1"/>
</dbReference>
<dbReference type="InterPro" id="IPR046965">
    <property type="entry name" value="Cyclin_A/B-like"/>
</dbReference>
<dbReference type="FunFam" id="1.10.472.10:FF:000167">
    <property type="entry name" value="Mitotic cyclin 6"/>
    <property type="match status" value="1"/>
</dbReference>
<dbReference type="CDD" id="cd20562">
    <property type="entry name" value="CYCLIN_AtCycA_like_rpt1"/>
    <property type="match status" value="1"/>
</dbReference>
<name>A0A7J6FP63_CANSA</name>
<dbReference type="InterPro" id="IPR036915">
    <property type="entry name" value="Cyclin-like_sf"/>
</dbReference>
<evidence type="ECO:0000256" key="6">
    <source>
        <dbReference type="ARBA" id="ARBA00032263"/>
    </source>
</evidence>
<feature type="domain" description="Cyclin C-terminal" evidence="10">
    <location>
        <begin position="362"/>
        <end position="485"/>
    </location>
</feature>
<dbReference type="SMART" id="SM00385">
    <property type="entry name" value="CYCLIN"/>
    <property type="match status" value="2"/>
</dbReference>